<proteinExistence type="predicted"/>
<evidence type="ECO:0000313" key="2">
    <source>
        <dbReference type="EMBL" id="CAB4151667.1"/>
    </source>
</evidence>
<feature type="region of interest" description="Disordered" evidence="1">
    <location>
        <begin position="58"/>
        <end position="90"/>
    </location>
</feature>
<protein>
    <submittedName>
        <fullName evidence="2">Uncharacterized protein</fullName>
    </submittedName>
</protein>
<feature type="compositionally biased region" description="Polar residues" evidence="1">
    <location>
        <begin position="78"/>
        <end position="90"/>
    </location>
</feature>
<gene>
    <name evidence="2" type="ORF">UFOVP589_30</name>
</gene>
<evidence type="ECO:0000256" key="1">
    <source>
        <dbReference type="SAM" id="MobiDB-lite"/>
    </source>
</evidence>
<organism evidence="2">
    <name type="scientific">uncultured Caudovirales phage</name>
    <dbReference type="NCBI Taxonomy" id="2100421"/>
    <lineage>
        <taxon>Viruses</taxon>
        <taxon>Duplodnaviria</taxon>
        <taxon>Heunggongvirae</taxon>
        <taxon>Uroviricota</taxon>
        <taxon>Caudoviricetes</taxon>
        <taxon>Peduoviridae</taxon>
        <taxon>Maltschvirus</taxon>
        <taxon>Maltschvirus maltsch</taxon>
    </lineage>
</organism>
<name>A0A6J5N043_9CAUD</name>
<feature type="compositionally biased region" description="Low complexity" evidence="1">
    <location>
        <begin position="59"/>
        <end position="77"/>
    </location>
</feature>
<feature type="region of interest" description="Disordered" evidence="1">
    <location>
        <begin position="1"/>
        <end position="26"/>
    </location>
</feature>
<reference evidence="2" key="1">
    <citation type="submission" date="2020-04" db="EMBL/GenBank/DDBJ databases">
        <authorList>
            <person name="Chiriac C."/>
            <person name="Salcher M."/>
            <person name="Ghai R."/>
            <person name="Kavagutti S V."/>
        </authorList>
    </citation>
    <scope>NUCLEOTIDE SEQUENCE</scope>
</reference>
<sequence>MRDQAKRGNALLSWPNIGQPQTDLHGRSKRKIRSGCLWICLSGLLIAQAAQAQVTGDLNSDSGNTNSTVGSNNISTSESTTYSGAGSAPFSTPVPTAAAPTVMGGGGNDSCLIPKQQAFQISIFGRAEGSMEQDGECNRRKDARLLGTPQEVGGLGLQVSGISVMCNNPDIFKAMALASTPCPIYSIKSAALLVGRDAYIAMRDNPNIYVVGYKNDRVFWDAFLSIGKDLPDVAPDTNIGPLLSERFRRAGRFNDAGSESVGTGNPRQD</sequence>
<dbReference type="EMBL" id="LR796567">
    <property type="protein sequence ID" value="CAB4151667.1"/>
    <property type="molecule type" value="Genomic_DNA"/>
</dbReference>
<accession>A0A6J5N043</accession>